<dbReference type="OrthoDB" id="412787at2759"/>
<evidence type="ECO:0000313" key="2">
    <source>
        <dbReference type="Proteomes" id="UP000792457"/>
    </source>
</evidence>
<dbReference type="EMBL" id="KZ309623">
    <property type="protein sequence ID" value="KAG8239394.1"/>
    <property type="molecule type" value="Genomic_DNA"/>
</dbReference>
<proteinExistence type="predicted"/>
<dbReference type="InterPro" id="IPR036691">
    <property type="entry name" value="Endo/exonu/phosph_ase_sf"/>
</dbReference>
<comment type="caution">
    <text evidence="1">The sequence shown here is derived from an EMBL/GenBank/DDBJ whole genome shotgun (WGS) entry which is preliminary data.</text>
</comment>
<gene>
    <name evidence="1" type="ORF">J437_LFUL018247</name>
</gene>
<reference evidence="1" key="1">
    <citation type="submission" date="2013-04" db="EMBL/GenBank/DDBJ databases">
        <authorList>
            <person name="Qu J."/>
            <person name="Murali S.C."/>
            <person name="Bandaranaike D."/>
            <person name="Bellair M."/>
            <person name="Blankenburg K."/>
            <person name="Chao H."/>
            <person name="Dinh H."/>
            <person name="Doddapaneni H."/>
            <person name="Downs B."/>
            <person name="Dugan-Rocha S."/>
            <person name="Elkadiri S."/>
            <person name="Gnanaolivu R.D."/>
            <person name="Hernandez B."/>
            <person name="Javaid M."/>
            <person name="Jayaseelan J.C."/>
            <person name="Lee S."/>
            <person name="Li M."/>
            <person name="Ming W."/>
            <person name="Munidasa M."/>
            <person name="Muniz J."/>
            <person name="Nguyen L."/>
            <person name="Ongeri F."/>
            <person name="Osuji N."/>
            <person name="Pu L.-L."/>
            <person name="Puazo M."/>
            <person name="Qu C."/>
            <person name="Quiroz J."/>
            <person name="Raj R."/>
            <person name="Weissenberger G."/>
            <person name="Xin Y."/>
            <person name="Zou X."/>
            <person name="Han Y."/>
            <person name="Richards S."/>
            <person name="Worley K."/>
            <person name="Muzny D."/>
            <person name="Gibbs R."/>
        </authorList>
    </citation>
    <scope>NUCLEOTIDE SEQUENCE</scope>
    <source>
        <strain evidence="1">Sampled in the wild</strain>
    </source>
</reference>
<sequence length="300" mass="34197">MRILPNISKTFAYRVKFFRVSQIIRYYGMMSNAYVRYEEGSDRFNFSFNLEYKHVNRQFNFNRSVSETINDFVSRISTNISKALDKKKKKEKGQCATSGIDSDGLVKLLRDGVPLPSDTKCGEIIREDGLQLIVCDKMYGIVFNPPWVRSLVLPDSILADFPAYPSKIELEFASRDFSWSPIGEGFFYTPTSNDIGSRLMLTCTPRTKVAADEETYREGPKTEAISPTVVEAGPGVCPFEVRHAFTSERVSEGSFRVVSYNILADTYVDSDFSRNVLYPYCPPYALAINYRKQLLLKELI</sequence>
<organism evidence="1 2">
    <name type="scientific">Ladona fulva</name>
    <name type="common">Scarce chaser dragonfly</name>
    <name type="synonym">Libellula fulva</name>
    <dbReference type="NCBI Taxonomy" id="123851"/>
    <lineage>
        <taxon>Eukaryota</taxon>
        <taxon>Metazoa</taxon>
        <taxon>Ecdysozoa</taxon>
        <taxon>Arthropoda</taxon>
        <taxon>Hexapoda</taxon>
        <taxon>Insecta</taxon>
        <taxon>Pterygota</taxon>
        <taxon>Palaeoptera</taxon>
        <taxon>Odonata</taxon>
        <taxon>Epiprocta</taxon>
        <taxon>Anisoptera</taxon>
        <taxon>Libelluloidea</taxon>
        <taxon>Libellulidae</taxon>
        <taxon>Ladona</taxon>
    </lineage>
</organism>
<name>A0A8K0KQ28_LADFU</name>
<keyword evidence="2" id="KW-1185">Reference proteome</keyword>
<evidence type="ECO:0000313" key="1">
    <source>
        <dbReference type="EMBL" id="KAG8239394.1"/>
    </source>
</evidence>
<reference evidence="1" key="2">
    <citation type="submission" date="2017-10" db="EMBL/GenBank/DDBJ databases">
        <title>Ladona fulva Genome sequencing and assembly.</title>
        <authorList>
            <person name="Murali S."/>
            <person name="Richards S."/>
            <person name="Bandaranaike D."/>
            <person name="Bellair M."/>
            <person name="Blankenburg K."/>
            <person name="Chao H."/>
            <person name="Dinh H."/>
            <person name="Doddapaneni H."/>
            <person name="Dugan-Rocha S."/>
            <person name="Elkadiri S."/>
            <person name="Gnanaolivu R."/>
            <person name="Hernandez B."/>
            <person name="Skinner E."/>
            <person name="Javaid M."/>
            <person name="Lee S."/>
            <person name="Li M."/>
            <person name="Ming W."/>
            <person name="Munidasa M."/>
            <person name="Muniz J."/>
            <person name="Nguyen L."/>
            <person name="Hughes D."/>
            <person name="Osuji N."/>
            <person name="Pu L.-L."/>
            <person name="Puazo M."/>
            <person name="Qu C."/>
            <person name="Quiroz J."/>
            <person name="Raj R."/>
            <person name="Weissenberger G."/>
            <person name="Xin Y."/>
            <person name="Zou X."/>
            <person name="Han Y."/>
            <person name="Worley K."/>
            <person name="Muzny D."/>
            <person name="Gibbs R."/>
        </authorList>
    </citation>
    <scope>NUCLEOTIDE SEQUENCE</scope>
    <source>
        <strain evidence="1">Sampled in the wild</strain>
    </source>
</reference>
<protein>
    <submittedName>
        <fullName evidence="1">Uncharacterized protein</fullName>
    </submittedName>
</protein>
<feature type="non-terminal residue" evidence="1">
    <location>
        <position position="1"/>
    </location>
</feature>
<dbReference type="Gene3D" id="3.60.10.10">
    <property type="entry name" value="Endonuclease/exonuclease/phosphatase"/>
    <property type="match status" value="1"/>
</dbReference>
<dbReference type="Proteomes" id="UP000792457">
    <property type="component" value="Unassembled WGS sequence"/>
</dbReference>
<dbReference type="AlphaFoldDB" id="A0A8K0KQ28"/>
<accession>A0A8K0KQ28</accession>